<gene>
    <name evidence="11" type="ORF">ES332_A07G206600v1</name>
</gene>
<evidence type="ECO:0000256" key="9">
    <source>
        <dbReference type="RuleBase" id="RU361169"/>
    </source>
</evidence>
<accession>A0A5D2PUY6</accession>
<dbReference type="Pfam" id="PF00295">
    <property type="entry name" value="Glyco_hydro_28"/>
    <property type="match status" value="2"/>
</dbReference>
<dbReference type="SUPFAM" id="SSF51126">
    <property type="entry name" value="Pectin lyase-like"/>
    <property type="match status" value="1"/>
</dbReference>
<keyword evidence="12" id="KW-1185">Reference proteome</keyword>
<comment type="subcellular location">
    <subcellularLocation>
        <location evidence="1">Secreted</location>
        <location evidence="1">Cell wall</location>
    </subcellularLocation>
</comment>
<dbReference type="GO" id="GO:0071555">
    <property type="term" value="P:cell wall organization"/>
    <property type="evidence" value="ECO:0007669"/>
    <property type="project" value="UniProtKB-KW"/>
</dbReference>
<dbReference type="InterPro" id="IPR000743">
    <property type="entry name" value="Glyco_hydro_28"/>
</dbReference>
<sequence length="513" mass="56903">MFLKPHCLPLFITLFSLSLSSCLGSFREHPLHPKPYHPYFHTFGVSNKPNYPTLNSADLFNYNIEIRTSAPKIVNVDAFGAKANGRDDSQAFKKAWKYACSSSQRATLVVPKKKVYHLKPIDFSGPCKSAISLNGTIRATVNHSDYERYEGRWLYFDKVQNLVEGGGIINGNGRTWWENSCKINKALAVTFNECNNLIVASLLIKNAQQMHLSFRKCVNVKAFNLLVKAPGHSPNTDGIHVTETQNININNCVIGTGNQTLVNLNNPGHLNIPMSMLCCSIYLTTPFNCIEGDDCISIVSGSKNVRATGITCGPGHGISIGSLGDRKSAAYVSNVLVNNTILSGTTNGVRIKAWQGGSGYARNIRFQNIVMYNVSNPIIIDQNYCDQQKPCPKQVSAVRVSNVFYKNMRGTSASRVAMKFDCSKSFPCRGIFLQDVALRPQEEEQEDIGKASCAMLDYLIEGMFLHLAHLNQIQEHNYGFGFVVSRCPRQSCNGGPKGYHNFYASVSRYPYSE</sequence>
<dbReference type="AlphaFoldDB" id="A0A5D2PUY6"/>
<dbReference type="Gene3D" id="2.160.20.10">
    <property type="entry name" value="Single-stranded right-handed beta-helix, Pectin lyase-like"/>
    <property type="match status" value="1"/>
</dbReference>
<evidence type="ECO:0000256" key="4">
    <source>
        <dbReference type="ARBA" id="ARBA00022525"/>
    </source>
</evidence>
<keyword evidence="3" id="KW-0134">Cell wall</keyword>
<feature type="signal peptide" evidence="10">
    <location>
        <begin position="1"/>
        <end position="24"/>
    </location>
</feature>
<dbReference type="EMBL" id="CM017616">
    <property type="protein sequence ID" value="TYI20037.1"/>
    <property type="molecule type" value="Genomic_DNA"/>
</dbReference>
<evidence type="ECO:0000256" key="2">
    <source>
        <dbReference type="ARBA" id="ARBA00008834"/>
    </source>
</evidence>
<feature type="chain" id="PRO_5023093767" description="Pectate lyase superfamily protein domain-containing protein" evidence="10">
    <location>
        <begin position="25"/>
        <end position="513"/>
    </location>
</feature>
<keyword evidence="10" id="KW-0732">Signal</keyword>
<comment type="similarity">
    <text evidence="2 9">Belongs to the glycosyl hydrolase 28 family.</text>
</comment>
<dbReference type="PANTHER" id="PTHR31375">
    <property type="match status" value="1"/>
</dbReference>
<dbReference type="InterPro" id="IPR011050">
    <property type="entry name" value="Pectin_lyase_fold/virulence"/>
</dbReference>
<evidence type="ECO:0000256" key="1">
    <source>
        <dbReference type="ARBA" id="ARBA00004191"/>
    </source>
</evidence>
<dbReference type="PROSITE" id="PS00502">
    <property type="entry name" value="POLYGALACTURONASE"/>
    <property type="match status" value="1"/>
</dbReference>
<keyword evidence="7" id="KW-0961">Cell wall biogenesis/degradation</keyword>
<feature type="active site" evidence="8">
    <location>
        <position position="316"/>
    </location>
</feature>
<evidence type="ECO:0000256" key="10">
    <source>
        <dbReference type="SAM" id="SignalP"/>
    </source>
</evidence>
<dbReference type="InterPro" id="IPR012334">
    <property type="entry name" value="Pectin_lyas_fold"/>
</dbReference>
<dbReference type="Proteomes" id="UP000322667">
    <property type="component" value="Chromosome A07"/>
</dbReference>
<evidence type="ECO:0000256" key="6">
    <source>
        <dbReference type="ARBA" id="ARBA00023295"/>
    </source>
</evidence>
<dbReference type="GO" id="GO:0005975">
    <property type="term" value="P:carbohydrate metabolic process"/>
    <property type="evidence" value="ECO:0007669"/>
    <property type="project" value="InterPro"/>
</dbReference>
<keyword evidence="6 9" id="KW-0326">Glycosidase</keyword>
<keyword evidence="5 9" id="KW-0378">Hydrolase</keyword>
<evidence type="ECO:0000256" key="8">
    <source>
        <dbReference type="PROSITE-ProRule" id="PRU10052"/>
    </source>
</evidence>
<dbReference type="FunFam" id="2.160.20.10:FF:000111">
    <property type="entry name" value="Pectin lyase-like superfamily protein"/>
    <property type="match status" value="1"/>
</dbReference>
<proteinExistence type="inferred from homology"/>
<name>A0A5D2PUY6_GOSTO</name>
<protein>
    <recommendedName>
        <fullName evidence="13">Pectate lyase superfamily protein domain-containing protein</fullName>
    </recommendedName>
</protein>
<dbReference type="GO" id="GO:0004650">
    <property type="term" value="F:polygalacturonase activity"/>
    <property type="evidence" value="ECO:0007669"/>
    <property type="project" value="InterPro"/>
</dbReference>
<evidence type="ECO:0008006" key="13">
    <source>
        <dbReference type="Google" id="ProtNLM"/>
    </source>
</evidence>
<evidence type="ECO:0000313" key="12">
    <source>
        <dbReference type="Proteomes" id="UP000322667"/>
    </source>
</evidence>
<keyword evidence="4" id="KW-0964">Secreted</keyword>
<dbReference type="PROSITE" id="PS51257">
    <property type="entry name" value="PROKAR_LIPOPROTEIN"/>
    <property type="match status" value="1"/>
</dbReference>
<evidence type="ECO:0000256" key="3">
    <source>
        <dbReference type="ARBA" id="ARBA00022512"/>
    </source>
</evidence>
<evidence type="ECO:0000256" key="5">
    <source>
        <dbReference type="ARBA" id="ARBA00022801"/>
    </source>
</evidence>
<organism evidence="11 12">
    <name type="scientific">Gossypium tomentosum</name>
    <name type="common">Hawaiian cotton</name>
    <name type="synonym">Gossypium sandvicense</name>
    <dbReference type="NCBI Taxonomy" id="34277"/>
    <lineage>
        <taxon>Eukaryota</taxon>
        <taxon>Viridiplantae</taxon>
        <taxon>Streptophyta</taxon>
        <taxon>Embryophyta</taxon>
        <taxon>Tracheophyta</taxon>
        <taxon>Spermatophyta</taxon>
        <taxon>Magnoliopsida</taxon>
        <taxon>eudicotyledons</taxon>
        <taxon>Gunneridae</taxon>
        <taxon>Pentapetalae</taxon>
        <taxon>rosids</taxon>
        <taxon>malvids</taxon>
        <taxon>Malvales</taxon>
        <taxon>Malvaceae</taxon>
        <taxon>Malvoideae</taxon>
        <taxon>Gossypium</taxon>
    </lineage>
</organism>
<reference evidence="11 12" key="1">
    <citation type="submission" date="2019-07" db="EMBL/GenBank/DDBJ databases">
        <title>WGS assembly of Gossypium tomentosum.</title>
        <authorList>
            <person name="Chen Z.J."/>
            <person name="Sreedasyam A."/>
            <person name="Ando A."/>
            <person name="Song Q."/>
            <person name="De L."/>
            <person name="Hulse-Kemp A."/>
            <person name="Ding M."/>
            <person name="Ye W."/>
            <person name="Kirkbride R."/>
            <person name="Jenkins J."/>
            <person name="Plott C."/>
            <person name="Lovell J."/>
            <person name="Lin Y.-M."/>
            <person name="Vaughn R."/>
            <person name="Liu B."/>
            <person name="Li W."/>
            <person name="Simpson S."/>
            <person name="Scheffler B."/>
            <person name="Saski C."/>
            <person name="Grover C."/>
            <person name="Hu G."/>
            <person name="Conover J."/>
            <person name="Carlson J."/>
            <person name="Shu S."/>
            <person name="Boston L."/>
            <person name="Williams M."/>
            <person name="Peterson D."/>
            <person name="Mcgee K."/>
            <person name="Jones D."/>
            <person name="Wendel J."/>
            <person name="Stelly D."/>
            <person name="Grimwood J."/>
            <person name="Schmutz J."/>
        </authorList>
    </citation>
    <scope>NUCLEOTIDE SEQUENCE [LARGE SCALE GENOMIC DNA]</scope>
    <source>
        <strain evidence="11">7179.01</strain>
    </source>
</reference>
<evidence type="ECO:0000256" key="7">
    <source>
        <dbReference type="ARBA" id="ARBA00023316"/>
    </source>
</evidence>
<evidence type="ECO:0000313" key="11">
    <source>
        <dbReference type="EMBL" id="TYI20037.1"/>
    </source>
</evidence>